<evidence type="ECO:0000313" key="1">
    <source>
        <dbReference type="EMBL" id="AYB56767.1"/>
    </source>
</evidence>
<gene>
    <name evidence="1" type="ORF">C2L97_12470</name>
</gene>
<protein>
    <submittedName>
        <fullName evidence="1">Uncharacterized protein</fullName>
    </submittedName>
</protein>
<dbReference type="AlphaFoldDB" id="A0A5H2Q1F7"/>
<name>A0A5H2Q1F7_RALSL</name>
<sequence length="91" mass="10097">MHVARWLNQRGGSPFAVTVSRKVATVESLWSTIRPGRIGARMRMAERLQRRASIRKGGVSLAHGQTKFMPYVRKNVIALGVPPTDCKPVIS</sequence>
<accession>A0A5H2Q1F7</accession>
<reference evidence="1" key="1">
    <citation type="submission" date="2018-01" db="EMBL/GenBank/DDBJ databases">
        <title>Complete Genome Sequence of three strains from Ralstonia solanacearum ecotype Moko sequevar IIA-53 from Brazil.</title>
        <authorList>
            <person name="Silva J.R."/>
            <person name="Albuquerque G.M.R."/>
            <person name="Pais A.K.L."/>
            <person name="Silva A.M.F."/>
            <person name="Boiteux M.E.N.F."/>
            <person name="Souza E.B."/>
            <person name="Mariano R.L.R."/>
        </authorList>
    </citation>
    <scope>NUCLEOTIDE SEQUENCE [LARGE SCALE GENOMIC DNA]</scope>
    <source>
        <strain evidence="1">SFC</strain>
    </source>
</reference>
<dbReference type="EMBL" id="CP026092">
    <property type="protein sequence ID" value="AYB56767.1"/>
    <property type="molecule type" value="Genomic_DNA"/>
</dbReference>
<organism evidence="1">
    <name type="scientific">Ralstonia solanacearum</name>
    <name type="common">Pseudomonas solanacearum</name>
    <dbReference type="NCBI Taxonomy" id="305"/>
    <lineage>
        <taxon>Bacteria</taxon>
        <taxon>Pseudomonadati</taxon>
        <taxon>Pseudomonadota</taxon>
        <taxon>Betaproteobacteria</taxon>
        <taxon>Burkholderiales</taxon>
        <taxon>Burkholderiaceae</taxon>
        <taxon>Ralstonia</taxon>
        <taxon>Ralstonia solanacearum species complex</taxon>
    </lineage>
</organism>
<proteinExistence type="predicted"/>